<feature type="binding site" evidence="2">
    <location>
        <position position="370"/>
    </location>
    <ligand>
        <name>Fe cation</name>
        <dbReference type="ChEBI" id="CHEBI:24875"/>
    </ligand>
</feature>
<name>A0ABM9AC25_9GAMM</name>
<dbReference type="SUPFAM" id="SSF48452">
    <property type="entry name" value="TPR-like"/>
    <property type="match status" value="2"/>
</dbReference>
<sequence>MQDFATFILLLSAVSIGWLLGRYRRSKKVSLLPAVNAIPTSYYQSLNLLISNDDSNDAVESFIESFEVNSSTLATHISLGNLLRERGDTEGATRIHQNLLARTNLSIAEQHQAHIALAKDYAQAGLLDRAESLLDALVEEGSEYLNTALKELVGIYQEQRDWQLAIDAGRRLIPKRLLRSKRLPSSALSVAISHYCCELAEQHILAENWRETRALLRQALDFDPKCVRSNMISGRLSIEAGHYRQAIKVLEQIAEQDPLYINEVVDSLAYCYQQSNDISGFIRFAERLLRQQVLTSVLMQLVLAIRSQQGEDQARECLLTYMKRRPTLLGIIALVEMYRGQVNDQSSLDLLTEMLDALVARNPLYRCGDCGFAGKQLHWQCPSCKAWGGVAPVIGIDGQ</sequence>
<comment type="subcellular location">
    <subcellularLocation>
        <location evidence="2">Cell inner membrane</location>
        <topology evidence="2">Single-pass membrane protein</topology>
        <orientation evidence="2">Cytoplasmic side</orientation>
    </subcellularLocation>
</comment>
<comment type="function">
    <text evidence="2">Modulates cellular lipopolysaccharide (LPS) levels by regulating LpxC, which is involved in lipid A biosynthesis. May act by modulating the proteolytic activity of FtsH towards LpxC. May also coordinate assembly of proteins involved in LPS synthesis at the plasma membrane.</text>
</comment>
<dbReference type="HAMAP" id="MF_00994">
    <property type="entry name" value="LPS_assembly_LapB"/>
    <property type="match status" value="1"/>
</dbReference>
<dbReference type="InterPro" id="IPR011990">
    <property type="entry name" value="TPR-like_helical_dom_sf"/>
</dbReference>
<keyword evidence="2" id="KW-1003">Cell membrane</keyword>
<feature type="domain" description="LapB rubredoxin metal binding" evidence="3">
    <location>
        <begin position="365"/>
        <end position="389"/>
    </location>
</feature>
<evidence type="ECO:0000256" key="2">
    <source>
        <dbReference type="HAMAP-Rule" id="MF_00994"/>
    </source>
</evidence>
<dbReference type="RefSeq" id="WP_237443425.1">
    <property type="nucleotide sequence ID" value="NZ_CAKLPX010000001.1"/>
</dbReference>
<evidence type="ECO:0000313" key="5">
    <source>
        <dbReference type="Proteomes" id="UP000838100"/>
    </source>
</evidence>
<keyword evidence="5" id="KW-1185">Reference proteome</keyword>
<dbReference type="Proteomes" id="UP000838100">
    <property type="component" value="Unassembled WGS sequence"/>
</dbReference>
<keyword evidence="2" id="KW-0408">Iron</keyword>
<feature type="binding site" evidence="2">
    <location>
        <position position="381"/>
    </location>
    <ligand>
        <name>Fe cation</name>
        <dbReference type="ChEBI" id="CHEBI:24875"/>
    </ligand>
</feature>
<comment type="caution">
    <text evidence="4">The sequence shown here is derived from an EMBL/GenBank/DDBJ whole genome shotgun (WGS) entry which is preliminary data.</text>
</comment>
<accession>A0ABM9AC25</accession>
<organism evidence="4 5">
    <name type="scientific">Sinobacterium norvegicum</name>
    <dbReference type="NCBI Taxonomy" id="1641715"/>
    <lineage>
        <taxon>Bacteria</taxon>
        <taxon>Pseudomonadati</taxon>
        <taxon>Pseudomonadota</taxon>
        <taxon>Gammaproteobacteria</taxon>
        <taxon>Cellvibrionales</taxon>
        <taxon>Spongiibacteraceae</taxon>
        <taxon>Sinobacterium</taxon>
    </lineage>
</organism>
<dbReference type="Pfam" id="PF14559">
    <property type="entry name" value="TPR_19"/>
    <property type="match status" value="1"/>
</dbReference>
<proteinExistence type="inferred from homology"/>
<dbReference type="EMBL" id="CAKLPX010000001">
    <property type="protein sequence ID" value="CAH0990752.1"/>
    <property type="molecule type" value="Genomic_DNA"/>
</dbReference>
<keyword evidence="2" id="KW-1133">Transmembrane helix</keyword>
<keyword evidence="1 2" id="KW-0479">Metal-binding</keyword>
<comment type="similarity">
    <text evidence="2">Belongs to the LapB family.</text>
</comment>
<protein>
    <recommendedName>
        <fullName evidence="2">Lipopolysaccharide assembly protein B</fullName>
    </recommendedName>
</protein>
<keyword evidence="2" id="KW-0472">Membrane</keyword>
<keyword evidence="2" id="KW-0677">Repeat</keyword>
<evidence type="ECO:0000313" key="4">
    <source>
        <dbReference type="EMBL" id="CAH0990752.1"/>
    </source>
</evidence>
<dbReference type="InterPro" id="IPR041166">
    <property type="entry name" value="Rubredoxin_2"/>
</dbReference>
<keyword evidence="2" id="KW-0812">Transmembrane</keyword>
<gene>
    <name evidence="2 4" type="primary">lapB</name>
    <name evidence="4" type="ORF">SIN8267_00851</name>
</gene>
<dbReference type="CDD" id="cd00350">
    <property type="entry name" value="rubredoxin_like"/>
    <property type="match status" value="1"/>
</dbReference>
<keyword evidence="2" id="KW-0997">Cell inner membrane</keyword>
<dbReference type="InterPro" id="IPR030865">
    <property type="entry name" value="LapB"/>
</dbReference>
<dbReference type="Gene3D" id="1.25.40.10">
    <property type="entry name" value="Tetratricopeptide repeat domain"/>
    <property type="match status" value="2"/>
</dbReference>
<evidence type="ECO:0000256" key="1">
    <source>
        <dbReference type="ARBA" id="ARBA00022723"/>
    </source>
</evidence>
<feature type="topological domain" description="Cytoplasmic" evidence="2">
    <location>
        <begin position="23"/>
        <end position="399"/>
    </location>
</feature>
<dbReference type="Pfam" id="PF18073">
    <property type="entry name" value="Zn_ribbon_LapB"/>
    <property type="match status" value="1"/>
</dbReference>
<evidence type="ECO:0000259" key="3">
    <source>
        <dbReference type="Pfam" id="PF18073"/>
    </source>
</evidence>
<reference evidence="4" key="1">
    <citation type="submission" date="2021-12" db="EMBL/GenBank/DDBJ databases">
        <authorList>
            <person name="Rodrigo-Torres L."/>
            <person name="Arahal R. D."/>
            <person name="Lucena T."/>
        </authorList>
    </citation>
    <scope>NUCLEOTIDE SEQUENCE</scope>
    <source>
        <strain evidence="4">CECT 8267</strain>
    </source>
</reference>
<feature type="binding site" evidence="2">
    <location>
        <position position="367"/>
    </location>
    <ligand>
        <name>Fe cation</name>
        <dbReference type="ChEBI" id="CHEBI:24875"/>
    </ligand>
</feature>
<feature type="binding site" evidence="2">
    <location>
        <position position="384"/>
    </location>
    <ligand>
        <name>Fe cation</name>
        <dbReference type="ChEBI" id="CHEBI:24875"/>
    </ligand>
</feature>
<keyword evidence="2" id="KW-0802">TPR repeat</keyword>
<dbReference type="NCBIfam" id="NF008757">
    <property type="entry name" value="PRK11788.1-5"/>
    <property type="match status" value="1"/>
</dbReference>